<dbReference type="RefSeq" id="WP_092099514.1">
    <property type="nucleotide sequence ID" value="NZ_FOOT01000002.1"/>
</dbReference>
<keyword evidence="2" id="KW-1185">Reference proteome</keyword>
<organism evidence="1 2">
    <name type="scientific">Pontibacter chinhatensis</name>
    <dbReference type="NCBI Taxonomy" id="1436961"/>
    <lineage>
        <taxon>Bacteria</taxon>
        <taxon>Pseudomonadati</taxon>
        <taxon>Bacteroidota</taxon>
        <taxon>Cytophagia</taxon>
        <taxon>Cytophagales</taxon>
        <taxon>Hymenobacteraceae</taxon>
        <taxon>Pontibacter</taxon>
    </lineage>
</organism>
<dbReference type="AlphaFoldDB" id="A0A1I2QHN1"/>
<name>A0A1I2QHN1_9BACT</name>
<accession>A0A1I2QHN1</accession>
<evidence type="ECO:0000313" key="1">
    <source>
        <dbReference type="EMBL" id="SFG28085.1"/>
    </source>
</evidence>
<dbReference type="EMBL" id="FOOT01000002">
    <property type="protein sequence ID" value="SFG28085.1"/>
    <property type="molecule type" value="Genomic_DNA"/>
</dbReference>
<protein>
    <submittedName>
        <fullName evidence="1">Uncharacterized protein</fullName>
    </submittedName>
</protein>
<sequence>MPVNTAGKLLLTYNLVGHSAENPYWLRRMFPDATKLPQEDLEEESGFLYRKPLPGISRYQLYDILRRFMLQFQKPGLPVGAPFELVIQELREATPLKERESYLYGLLKEELRSAVADLTGTDCYYVPREEEGDKGRVYQPNYKTKKGPVTFRVVQEEDTQLKLLVELAVPVKHLFGQSGLSFSCSAVALNDKLIDCLVLMAPMLEEGGFTKLRFYTSVSGGGLEAHFMRVIPSPRQSLQPDALARFARLLQGLQQILAAQ</sequence>
<dbReference type="Proteomes" id="UP000198724">
    <property type="component" value="Unassembled WGS sequence"/>
</dbReference>
<proteinExistence type="predicted"/>
<evidence type="ECO:0000313" key="2">
    <source>
        <dbReference type="Proteomes" id="UP000198724"/>
    </source>
</evidence>
<gene>
    <name evidence="1" type="ORF">SAMN05421739_10222</name>
</gene>
<reference evidence="2" key="1">
    <citation type="submission" date="2016-10" db="EMBL/GenBank/DDBJ databases">
        <authorList>
            <person name="Varghese N."/>
            <person name="Submissions S."/>
        </authorList>
    </citation>
    <scope>NUCLEOTIDE SEQUENCE [LARGE SCALE GENOMIC DNA]</scope>
    <source>
        <strain evidence="2">LP51</strain>
    </source>
</reference>
<dbReference type="STRING" id="1436961.SAMN05421739_10222"/>